<dbReference type="SUPFAM" id="SSF55008">
    <property type="entry name" value="HMA, heavy metal-associated domain"/>
    <property type="match status" value="1"/>
</dbReference>
<keyword evidence="5" id="KW-1185">Reference proteome</keyword>
<dbReference type="Proteomes" id="UP000652995">
    <property type="component" value="Unassembled WGS sequence"/>
</dbReference>
<dbReference type="GO" id="GO:0046872">
    <property type="term" value="F:metal ion binding"/>
    <property type="evidence" value="ECO:0007669"/>
    <property type="project" value="InterPro"/>
</dbReference>
<dbReference type="EMBL" id="BMCB01000008">
    <property type="protein sequence ID" value="GGA91959.1"/>
    <property type="molecule type" value="Genomic_DNA"/>
</dbReference>
<name>A0A240C648_9STAP</name>
<organism evidence="3 4">
    <name type="scientific">Staphylococcus muscae</name>
    <dbReference type="NCBI Taxonomy" id="1294"/>
    <lineage>
        <taxon>Bacteria</taxon>
        <taxon>Bacillati</taxon>
        <taxon>Bacillota</taxon>
        <taxon>Bacilli</taxon>
        <taxon>Bacillales</taxon>
        <taxon>Staphylococcaceae</taxon>
        <taxon>Staphylococcus</taxon>
    </lineage>
</organism>
<feature type="domain" description="HMA" evidence="1">
    <location>
        <begin position="1"/>
        <end position="66"/>
    </location>
</feature>
<gene>
    <name evidence="2" type="ORF">GCM10007183_15140</name>
    <name evidence="3" type="ORF">SAMEA4412661_01607</name>
</gene>
<dbReference type="KEGG" id="smus:C7J88_04700"/>
<dbReference type="RefSeq" id="WP_095117495.1">
    <property type="nucleotide sequence ID" value="NZ_BMCB01000008.1"/>
</dbReference>
<dbReference type="NCBIfam" id="NF047536">
    <property type="entry name" value="Cu_chaper_CsoZ"/>
    <property type="match status" value="1"/>
</dbReference>
<dbReference type="PROSITE" id="PS50846">
    <property type="entry name" value="HMA_2"/>
    <property type="match status" value="1"/>
</dbReference>
<evidence type="ECO:0000313" key="3">
    <source>
        <dbReference type="EMBL" id="SNW03390.1"/>
    </source>
</evidence>
<dbReference type="Gene3D" id="3.30.70.100">
    <property type="match status" value="1"/>
</dbReference>
<reference evidence="5" key="3">
    <citation type="journal article" date="2019" name="Int. J. Syst. Evol. Microbiol.">
        <title>The Global Catalogue of Microorganisms (GCM) 10K type strain sequencing project: providing services to taxonomists for standard genome sequencing and annotation.</title>
        <authorList>
            <consortium name="The Broad Institute Genomics Platform"/>
            <consortium name="The Broad Institute Genome Sequencing Center for Infectious Disease"/>
            <person name="Wu L."/>
            <person name="Ma J."/>
        </authorList>
    </citation>
    <scope>NUCLEOTIDE SEQUENCE [LARGE SCALE GENOMIC DNA]</scope>
    <source>
        <strain evidence="5">CCM 4175</strain>
    </source>
</reference>
<dbReference type="AlphaFoldDB" id="A0A240C648"/>
<reference evidence="2" key="4">
    <citation type="submission" date="2024-05" db="EMBL/GenBank/DDBJ databases">
        <authorList>
            <person name="Sun Q."/>
            <person name="Sedlacek I."/>
        </authorList>
    </citation>
    <scope>NUCLEOTIDE SEQUENCE</scope>
    <source>
        <strain evidence="2">CCM 4175</strain>
    </source>
</reference>
<reference evidence="2" key="1">
    <citation type="journal article" date="2014" name="Int. J. Syst. Evol. Microbiol.">
        <title>Complete genome of a new Firmicutes species belonging to the dominant human colonic microbiota ('Ruminococcus bicirculans') reveals two chromosomes and a selective capacity to utilize plant glucans.</title>
        <authorList>
            <consortium name="NISC Comparative Sequencing Program"/>
            <person name="Wegmann U."/>
            <person name="Louis P."/>
            <person name="Goesmann A."/>
            <person name="Henrissat B."/>
            <person name="Duncan S.H."/>
            <person name="Flint H.J."/>
        </authorList>
    </citation>
    <scope>NUCLEOTIDE SEQUENCE</scope>
    <source>
        <strain evidence="2">CCM 4175</strain>
    </source>
</reference>
<evidence type="ECO:0000313" key="5">
    <source>
        <dbReference type="Proteomes" id="UP000652995"/>
    </source>
</evidence>
<dbReference type="CDD" id="cd00371">
    <property type="entry name" value="HMA"/>
    <property type="match status" value="1"/>
</dbReference>
<reference evidence="3 4" key="2">
    <citation type="submission" date="2017-06" db="EMBL/GenBank/DDBJ databases">
        <authorList>
            <consortium name="Pathogen Informatics"/>
        </authorList>
    </citation>
    <scope>NUCLEOTIDE SEQUENCE [LARGE SCALE GENOMIC DNA]</scope>
    <source>
        <strain evidence="3 4">NCTC13833</strain>
    </source>
</reference>
<dbReference type="Proteomes" id="UP000243706">
    <property type="component" value="Chromosome 1"/>
</dbReference>
<dbReference type="EMBL" id="LT906464">
    <property type="protein sequence ID" value="SNW03390.1"/>
    <property type="molecule type" value="Genomic_DNA"/>
</dbReference>
<evidence type="ECO:0000313" key="4">
    <source>
        <dbReference type="Proteomes" id="UP000243706"/>
    </source>
</evidence>
<evidence type="ECO:0000259" key="1">
    <source>
        <dbReference type="PROSITE" id="PS50846"/>
    </source>
</evidence>
<evidence type="ECO:0000313" key="2">
    <source>
        <dbReference type="EMBL" id="GGA91959.1"/>
    </source>
</evidence>
<dbReference type="InterPro" id="IPR006121">
    <property type="entry name" value="HMA_dom"/>
</dbReference>
<dbReference type="InterPro" id="IPR036163">
    <property type="entry name" value="HMA_dom_sf"/>
</dbReference>
<dbReference type="Pfam" id="PF00403">
    <property type="entry name" value="HMA"/>
    <property type="match status" value="1"/>
</dbReference>
<proteinExistence type="predicted"/>
<accession>A0A240C648</accession>
<dbReference type="OrthoDB" id="2410348at2"/>
<sequence>MHSKVWLSGLSSEEQKKQLESRLSNMIGVEAVEVNTESQMVTLTYETPANLNTLEKEIYDAGYPVINSYKGER</sequence>
<protein>
    <recommendedName>
        <fullName evidence="1">HMA domain-containing protein</fullName>
    </recommendedName>
</protein>